<dbReference type="Gene3D" id="3.90.550.50">
    <property type="match status" value="1"/>
</dbReference>
<evidence type="ECO:0000256" key="8">
    <source>
        <dbReference type="ARBA" id="ARBA00023136"/>
    </source>
</evidence>
<comment type="similarity">
    <text evidence="2 9">Belongs to the chondroitin N-acetylgalactosaminyltransferase family.</text>
</comment>
<keyword evidence="6" id="KW-1133">Transmembrane helix</keyword>
<accession>A0A7R8CR35</accession>
<evidence type="ECO:0000256" key="5">
    <source>
        <dbReference type="ARBA" id="ARBA00022968"/>
    </source>
</evidence>
<keyword evidence="8" id="KW-0472">Membrane</keyword>
<evidence type="ECO:0000256" key="4">
    <source>
        <dbReference type="ARBA" id="ARBA00022692"/>
    </source>
</evidence>
<dbReference type="PANTHER" id="PTHR12369:SF11">
    <property type="entry name" value="HEXOSYLTRANSFERASE"/>
    <property type="match status" value="1"/>
</dbReference>
<dbReference type="GO" id="GO:0032580">
    <property type="term" value="C:Golgi cisterna membrane"/>
    <property type="evidence" value="ECO:0007669"/>
    <property type="project" value="UniProtKB-SubCell"/>
</dbReference>
<evidence type="ECO:0000259" key="10">
    <source>
        <dbReference type="Pfam" id="PF02709"/>
    </source>
</evidence>
<dbReference type="Pfam" id="PF02709">
    <property type="entry name" value="Glyco_transf_7C"/>
    <property type="match status" value="1"/>
</dbReference>
<dbReference type="GO" id="GO:0047238">
    <property type="term" value="F:glucuronosyl-N-acetylgalactosaminyl-proteoglycan 4-beta-N-acetylgalactosaminyltransferase activity"/>
    <property type="evidence" value="ECO:0007669"/>
    <property type="project" value="TreeGrafter"/>
</dbReference>
<dbReference type="InterPro" id="IPR027791">
    <property type="entry name" value="Galactosyl_T_C"/>
</dbReference>
<proteinExistence type="inferred from homology"/>
<gene>
    <name evidence="11" type="ORF">LSAA_7131</name>
</gene>
<keyword evidence="7 9" id="KW-0333">Golgi apparatus</keyword>
<organism evidence="11 12">
    <name type="scientific">Lepeophtheirus salmonis</name>
    <name type="common">Salmon louse</name>
    <name type="synonym">Caligus salmonis</name>
    <dbReference type="NCBI Taxonomy" id="72036"/>
    <lineage>
        <taxon>Eukaryota</taxon>
        <taxon>Metazoa</taxon>
        <taxon>Ecdysozoa</taxon>
        <taxon>Arthropoda</taxon>
        <taxon>Crustacea</taxon>
        <taxon>Multicrustacea</taxon>
        <taxon>Hexanauplia</taxon>
        <taxon>Copepoda</taxon>
        <taxon>Siphonostomatoida</taxon>
        <taxon>Caligidae</taxon>
        <taxon>Lepeophtheirus</taxon>
    </lineage>
</organism>
<evidence type="ECO:0000313" key="11">
    <source>
        <dbReference type="EMBL" id="CAF2901347.1"/>
    </source>
</evidence>
<dbReference type="InterPro" id="IPR051227">
    <property type="entry name" value="CS_glycosyltransferase"/>
</dbReference>
<keyword evidence="3 9" id="KW-0808">Transferase</keyword>
<dbReference type="PANTHER" id="PTHR12369">
    <property type="entry name" value="CHONDROITIN SYNTHASE"/>
    <property type="match status" value="1"/>
</dbReference>
<dbReference type="EC" id="2.4.1.-" evidence="9"/>
<dbReference type="OrthoDB" id="431432at2759"/>
<evidence type="ECO:0000256" key="2">
    <source>
        <dbReference type="ARBA" id="ARBA00009239"/>
    </source>
</evidence>
<evidence type="ECO:0000256" key="7">
    <source>
        <dbReference type="ARBA" id="ARBA00023034"/>
    </source>
</evidence>
<reference evidence="11" key="1">
    <citation type="submission" date="2021-02" db="EMBL/GenBank/DDBJ databases">
        <authorList>
            <person name="Bekaert M."/>
        </authorList>
    </citation>
    <scope>NUCLEOTIDE SEQUENCE</scope>
    <source>
        <strain evidence="11">IoA-00</strain>
    </source>
</reference>
<name>A0A7R8CR35_LEPSM</name>
<dbReference type="InterPro" id="IPR029044">
    <property type="entry name" value="Nucleotide-diphossugar_trans"/>
</dbReference>
<dbReference type="Proteomes" id="UP000675881">
    <property type="component" value="Chromosome 3"/>
</dbReference>
<dbReference type="InterPro" id="IPR008428">
    <property type="entry name" value="Chond_GalNAc"/>
</dbReference>
<keyword evidence="12" id="KW-1185">Reference proteome</keyword>
<dbReference type="SUPFAM" id="SSF53448">
    <property type="entry name" value="Nucleotide-diphospho-sugar transferases"/>
    <property type="match status" value="1"/>
</dbReference>
<evidence type="ECO:0000256" key="6">
    <source>
        <dbReference type="ARBA" id="ARBA00022989"/>
    </source>
</evidence>
<feature type="domain" description="Galactosyltransferase C-terminal" evidence="10">
    <location>
        <begin position="550"/>
        <end position="618"/>
    </location>
</feature>
<keyword evidence="4" id="KW-0812">Transmembrane</keyword>
<evidence type="ECO:0000256" key="1">
    <source>
        <dbReference type="ARBA" id="ARBA00004447"/>
    </source>
</evidence>
<dbReference type="Pfam" id="PF05679">
    <property type="entry name" value="CHGN"/>
    <property type="match status" value="1"/>
</dbReference>
<comment type="subcellular location">
    <subcellularLocation>
        <location evidence="1 9">Golgi apparatus</location>
        <location evidence="1 9">Golgi stack membrane</location>
        <topology evidence="1 9">Single-pass type II membrane protein</topology>
    </subcellularLocation>
</comment>
<keyword evidence="11" id="KW-0328">Glycosyltransferase</keyword>
<evidence type="ECO:0000313" key="12">
    <source>
        <dbReference type="Proteomes" id="UP000675881"/>
    </source>
</evidence>
<dbReference type="Gene3D" id="3.90.550.10">
    <property type="entry name" value="Spore Coat Polysaccharide Biosynthesis Protein SpsA, Chain A"/>
    <property type="match status" value="1"/>
</dbReference>
<evidence type="ECO:0000256" key="9">
    <source>
        <dbReference type="RuleBase" id="RU364016"/>
    </source>
</evidence>
<dbReference type="EMBL" id="HG994582">
    <property type="protein sequence ID" value="CAF2901347.1"/>
    <property type="molecule type" value="Genomic_DNA"/>
</dbReference>
<protein>
    <recommendedName>
        <fullName evidence="9">Hexosyltransferase</fullName>
        <ecNumber evidence="9">2.4.1.-</ecNumber>
    </recommendedName>
</protein>
<evidence type="ECO:0000256" key="3">
    <source>
        <dbReference type="ARBA" id="ARBA00022679"/>
    </source>
</evidence>
<keyword evidence="5 9" id="KW-0735">Signal-anchor</keyword>
<sequence>MCVCRSFCFRSKELYIDIITKIQPWIRVQIFFTRTHSGSNYLHEHPISNSSSTSTKKNTLRPSQPKKLLRIGIMTAEKYIDSRACAAYRTWTMYFNHSFSFYVGKNVPNPCNLPLVQLPHHVEDYEWFMRVDDDVYVNGDKLQSLLRQLDSNLPLYLGQAGLGNQEEKGHIHLDNDENYCMGGPGVILSHVTLRKLNGHKVIETCLSNLLTSHEDIEVGRCILKFVGIPCTWSYQMQSLFFHLSGPKGESSLITRSKDTSFLRNTITFHPLKTVSNLYDLHERVRLANHKDIVKEMISIHSELSLKDDANHGLILPKLSSLYSSNLSRWTFVRKKVFYSELPISFTNDKLGIDLGRLTSLIESSMKAKASDRYVQFRDINYGYIQEPSESGVNYILDLLFIYKIKKKEHHTKRKIKDARVRRHIYCQTPFLPFQISNEIYNRRKKEKIHFILPLAGREEQFNKFITCFEDVVLKESESVKLIVVYFISDTESQRILSRIQDKFMDLEKTYSYFDRVLVTLNRVFSRAALSNARILTELNTRVYFPIIKSNFKDTGAYWRYYGYGMVAVYKGDYDKVKFDKTIVGWGKEDGDLHRRFLRFTKFEIIRTPDPSLTHIYHDVTCSKDLASDQKRMCETSRINNYLSYEGLSKFHKKIPNVF</sequence>
<dbReference type="AlphaFoldDB" id="A0A7R8CR35"/>